<dbReference type="Gene3D" id="2.40.50.100">
    <property type="match status" value="1"/>
</dbReference>
<comment type="similarity">
    <text evidence="1">Belongs to the membrane fusion protein (MFP) (TC 8.A.1) family.</text>
</comment>
<dbReference type="GO" id="GO:0015562">
    <property type="term" value="F:efflux transmembrane transporter activity"/>
    <property type="evidence" value="ECO:0007669"/>
    <property type="project" value="TreeGrafter"/>
</dbReference>
<evidence type="ECO:0000313" key="5">
    <source>
        <dbReference type="Proteomes" id="UP000316801"/>
    </source>
</evidence>
<dbReference type="RefSeq" id="WP_143127865.1">
    <property type="nucleotide sequence ID" value="NZ_VJMG01000097.1"/>
</dbReference>
<evidence type="ECO:0000259" key="3">
    <source>
        <dbReference type="Pfam" id="PF25954"/>
    </source>
</evidence>
<dbReference type="Gene3D" id="2.40.420.20">
    <property type="match status" value="1"/>
</dbReference>
<gene>
    <name evidence="4" type="ORF">FNA46_24540</name>
</gene>
<evidence type="ECO:0000313" key="4">
    <source>
        <dbReference type="EMBL" id="TRL31370.1"/>
    </source>
</evidence>
<dbReference type="Gene3D" id="2.40.30.170">
    <property type="match status" value="1"/>
</dbReference>
<dbReference type="AlphaFoldDB" id="A0A549SP16"/>
<dbReference type="EMBL" id="VJMG01000097">
    <property type="protein sequence ID" value="TRL31370.1"/>
    <property type="molecule type" value="Genomic_DNA"/>
</dbReference>
<protein>
    <submittedName>
        <fullName evidence="4">Efflux RND transporter periplasmic adaptor subunit</fullName>
    </submittedName>
</protein>
<dbReference type="PANTHER" id="PTHR30469">
    <property type="entry name" value="MULTIDRUG RESISTANCE PROTEIN MDTA"/>
    <property type="match status" value="1"/>
</dbReference>
<dbReference type="InterPro" id="IPR058792">
    <property type="entry name" value="Beta-barrel_RND_2"/>
</dbReference>
<evidence type="ECO:0000259" key="2">
    <source>
        <dbReference type="Pfam" id="PF25917"/>
    </source>
</evidence>
<dbReference type="InterPro" id="IPR058625">
    <property type="entry name" value="MdtA-like_BSH"/>
</dbReference>
<proteinExistence type="inferred from homology"/>
<feature type="domain" description="CusB-like beta-barrel" evidence="3">
    <location>
        <begin position="201"/>
        <end position="274"/>
    </location>
</feature>
<dbReference type="Proteomes" id="UP000316801">
    <property type="component" value="Unassembled WGS sequence"/>
</dbReference>
<feature type="domain" description="Multidrug resistance protein MdtA-like barrel-sandwich hybrid" evidence="2">
    <location>
        <begin position="70"/>
        <end position="191"/>
    </location>
</feature>
<comment type="caution">
    <text evidence="4">The sequence shown here is derived from an EMBL/GenBank/DDBJ whole genome shotgun (WGS) entry which is preliminary data.</text>
</comment>
<dbReference type="Pfam" id="PF25954">
    <property type="entry name" value="Beta-barrel_RND_2"/>
    <property type="match status" value="1"/>
</dbReference>
<name>A0A549SP16_9HYPH</name>
<reference evidence="4 5" key="1">
    <citation type="submission" date="2019-07" db="EMBL/GenBank/DDBJ databases">
        <title>Ln-dependent methylotrophs.</title>
        <authorList>
            <person name="Tani A."/>
        </authorList>
    </citation>
    <scope>NUCLEOTIDE SEQUENCE [LARGE SCALE GENOMIC DNA]</scope>
    <source>
        <strain evidence="4 5">SM12</strain>
    </source>
</reference>
<dbReference type="InterPro" id="IPR006143">
    <property type="entry name" value="RND_pump_MFP"/>
</dbReference>
<dbReference type="FunFam" id="2.40.30.170:FF:000010">
    <property type="entry name" value="Efflux RND transporter periplasmic adaptor subunit"/>
    <property type="match status" value="1"/>
</dbReference>
<dbReference type="Pfam" id="PF25917">
    <property type="entry name" value="BSH_RND"/>
    <property type="match status" value="1"/>
</dbReference>
<sequence>MIKRMVIMLLATGAVFGGLYWFQNFKAGIIKQVMAGMSNPPQTVSTAVAARMPWQDEIEAVGTLKAANGADLALEVSGIVQNISFKSGDSVSAGQTLLQLAAQEDIAKLASLQATLDNYVITLDRDKAQQAIKAVSQATVDTDTANVRNAQALVDQQKAVVAQKTLTAPFGGRLGIRSVDLGQYLTAGTTVVTLQALDPLYVDVYLPQQALSRLKVGQEVNTTVDVYPGRVFKGEISAINPKVDSTTRNVLVRATIKNPDGALLPGMFTKVAIAIGSVQQLVTLPQTAIVYNPYGDSVFIVDDKAKGDQAQGVARQTFVKTGNVRGDNVAVVDGIQPGDKVVIAGQLKLRNGTPVNIDNSHVPPAEDAPVVTDQ</sequence>
<evidence type="ECO:0000256" key="1">
    <source>
        <dbReference type="ARBA" id="ARBA00009477"/>
    </source>
</evidence>
<organism evidence="4 5">
    <name type="scientific">Rhizobium straminoryzae</name>
    <dbReference type="NCBI Taxonomy" id="1387186"/>
    <lineage>
        <taxon>Bacteria</taxon>
        <taxon>Pseudomonadati</taxon>
        <taxon>Pseudomonadota</taxon>
        <taxon>Alphaproteobacteria</taxon>
        <taxon>Hyphomicrobiales</taxon>
        <taxon>Rhizobiaceae</taxon>
        <taxon>Rhizobium/Agrobacterium group</taxon>
        <taxon>Rhizobium</taxon>
    </lineage>
</organism>
<dbReference type="SUPFAM" id="SSF111369">
    <property type="entry name" value="HlyD-like secretion proteins"/>
    <property type="match status" value="1"/>
</dbReference>
<dbReference type="Gene3D" id="1.10.287.470">
    <property type="entry name" value="Helix hairpin bin"/>
    <property type="match status" value="1"/>
</dbReference>
<accession>A0A549SP16</accession>
<keyword evidence="5" id="KW-1185">Reference proteome</keyword>
<dbReference type="PANTHER" id="PTHR30469:SF11">
    <property type="entry name" value="BLL4320 PROTEIN"/>
    <property type="match status" value="1"/>
</dbReference>
<dbReference type="GO" id="GO:1990281">
    <property type="term" value="C:efflux pump complex"/>
    <property type="evidence" value="ECO:0007669"/>
    <property type="project" value="TreeGrafter"/>
</dbReference>
<dbReference type="NCBIfam" id="TIGR01730">
    <property type="entry name" value="RND_mfp"/>
    <property type="match status" value="1"/>
</dbReference>